<evidence type="ECO:0000256" key="4">
    <source>
        <dbReference type="ARBA" id="ARBA00022729"/>
    </source>
</evidence>
<protein>
    <submittedName>
        <fullName evidence="10">Cytochrome c peroxidase</fullName>
    </submittedName>
</protein>
<sequence length="328" mass="36426">MRPNRFFPAIPDTPDNPLTVEGVELGRHLFYEKQLSGNGTQSCGSCHQQSKAFTDGRARALGADGRQPHPRNTMGLANIIWDTHFTWDGADTRLEQQARTPIENPLEMHQSLAAGVRKLQQLAKYPPMFRKAFGSSTITEDNVLKALAQFERTMVSGNSRYDQYLLNRTGILPGSDEEKGMILFNTHAVPGVRGAECFHCHVTPTLSSPRGQFFNNGLDLTFTDAGRGRVTGLASDMGKFKAPSLRNVALTAPYMHDGRFQTLEQVLDHYSDNLQLQSPNLDVSLASSPNHPSGRMRLTPDEKRQIIAFLRTLTDSTFVNDPRFAAPN</sequence>
<evidence type="ECO:0000256" key="6">
    <source>
        <dbReference type="ARBA" id="ARBA00023002"/>
    </source>
</evidence>
<evidence type="ECO:0000313" key="11">
    <source>
        <dbReference type="Proteomes" id="UP001500454"/>
    </source>
</evidence>
<evidence type="ECO:0000313" key="10">
    <source>
        <dbReference type="EMBL" id="GAA4381819.1"/>
    </source>
</evidence>
<evidence type="ECO:0000256" key="5">
    <source>
        <dbReference type="ARBA" id="ARBA00022764"/>
    </source>
</evidence>
<dbReference type="EMBL" id="BAABHA010000004">
    <property type="protein sequence ID" value="GAA4381819.1"/>
    <property type="molecule type" value="Genomic_DNA"/>
</dbReference>
<keyword evidence="2 8" id="KW-0349">Heme</keyword>
<accession>A0ABP8IZE4</accession>
<keyword evidence="10" id="KW-0575">Peroxidase</keyword>
<name>A0ABP8IZE4_9BACT</name>
<evidence type="ECO:0000256" key="3">
    <source>
        <dbReference type="ARBA" id="ARBA00022723"/>
    </source>
</evidence>
<proteinExistence type="predicted"/>
<dbReference type="InterPro" id="IPR004852">
    <property type="entry name" value="Di-haem_cyt_c_peroxidsae"/>
</dbReference>
<keyword evidence="6" id="KW-0560">Oxidoreductase</keyword>
<evidence type="ECO:0000256" key="1">
    <source>
        <dbReference type="ARBA" id="ARBA00004418"/>
    </source>
</evidence>
<reference evidence="11" key="1">
    <citation type="journal article" date="2019" name="Int. J. Syst. Evol. Microbiol.">
        <title>The Global Catalogue of Microorganisms (GCM) 10K type strain sequencing project: providing services to taxonomists for standard genome sequencing and annotation.</title>
        <authorList>
            <consortium name="The Broad Institute Genomics Platform"/>
            <consortium name="The Broad Institute Genome Sequencing Center for Infectious Disease"/>
            <person name="Wu L."/>
            <person name="Ma J."/>
        </authorList>
    </citation>
    <scope>NUCLEOTIDE SEQUENCE [LARGE SCALE GENOMIC DNA]</scope>
    <source>
        <strain evidence="11">JCM 17924</strain>
    </source>
</reference>
<organism evidence="10 11">
    <name type="scientific">Hymenobacter koreensis</name>
    <dbReference type="NCBI Taxonomy" id="1084523"/>
    <lineage>
        <taxon>Bacteria</taxon>
        <taxon>Pseudomonadati</taxon>
        <taxon>Bacteroidota</taxon>
        <taxon>Cytophagia</taxon>
        <taxon>Cytophagales</taxon>
        <taxon>Hymenobacteraceae</taxon>
        <taxon>Hymenobacter</taxon>
    </lineage>
</organism>
<gene>
    <name evidence="10" type="ORF">GCM10023186_21600</name>
</gene>
<dbReference type="InterPro" id="IPR036909">
    <property type="entry name" value="Cyt_c-like_dom_sf"/>
</dbReference>
<evidence type="ECO:0000256" key="8">
    <source>
        <dbReference type="PROSITE-ProRule" id="PRU00433"/>
    </source>
</evidence>
<keyword evidence="7 8" id="KW-0408">Iron</keyword>
<dbReference type="InterPro" id="IPR009056">
    <property type="entry name" value="Cyt_c-like_dom"/>
</dbReference>
<dbReference type="InterPro" id="IPR026259">
    <property type="entry name" value="MauG/Cytc_peroxidase"/>
</dbReference>
<dbReference type="Gene3D" id="1.10.760.10">
    <property type="entry name" value="Cytochrome c-like domain"/>
    <property type="match status" value="2"/>
</dbReference>
<comment type="caution">
    <text evidence="10">The sequence shown here is derived from an EMBL/GenBank/DDBJ whole genome shotgun (WGS) entry which is preliminary data.</text>
</comment>
<evidence type="ECO:0000256" key="7">
    <source>
        <dbReference type="ARBA" id="ARBA00023004"/>
    </source>
</evidence>
<keyword evidence="11" id="KW-1185">Reference proteome</keyword>
<evidence type="ECO:0000256" key="2">
    <source>
        <dbReference type="ARBA" id="ARBA00022617"/>
    </source>
</evidence>
<evidence type="ECO:0000259" key="9">
    <source>
        <dbReference type="PROSITE" id="PS51007"/>
    </source>
</evidence>
<keyword evidence="4" id="KW-0732">Signal</keyword>
<keyword evidence="5" id="KW-0574">Periplasm</keyword>
<dbReference type="GO" id="GO:0004601">
    <property type="term" value="F:peroxidase activity"/>
    <property type="evidence" value="ECO:0007669"/>
    <property type="project" value="UniProtKB-KW"/>
</dbReference>
<dbReference type="SUPFAM" id="SSF46626">
    <property type="entry name" value="Cytochrome c"/>
    <property type="match status" value="2"/>
</dbReference>
<dbReference type="Proteomes" id="UP001500454">
    <property type="component" value="Unassembled WGS sequence"/>
</dbReference>
<dbReference type="Pfam" id="PF03150">
    <property type="entry name" value="CCP_MauG"/>
    <property type="match status" value="1"/>
</dbReference>
<dbReference type="PANTHER" id="PTHR30600:SF10">
    <property type="entry name" value="BLL6722 PROTEIN"/>
    <property type="match status" value="1"/>
</dbReference>
<keyword evidence="3 8" id="KW-0479">Metal-binding</keyword>
<dbReference type="PIRSF" id="PIRSF000294">
    <property type="entry name" value="Cytochrome-c_peroxidase"/>
    <property type="match status" value="1"/>
</dbReference>
<feature type="domain" description="Cytochrome c" evidence="9">
    <location>
        <begin position="175"/>
        <end position="314"/>
    </location>
</feature>
<dbReference type="InterPro" id="IPR051395">
    <property type="entry name" value="Cytochrome_c_Peroxidase/MauG"/>
</dbReference>
<dbReference type="PANTHER" id="PTHR30600">
    <property type="entry name" value="CYTOCHROME C PEROXIDASE-RELATED"/>
    <property type="match status" value="1"/>
</dbReference>
<comment type="subcellular location">
    <subcellularLocation>
        <location evidence="1">Periplasm</location>
    </subcellularLocation>
</comment>
<dbReference type="PROSITE" id="PS51007">
    <property type="entry name" value="CYTC"/>
    <property type="match status" value="1"/>
</dbReference>